<dbReference type="Gene3D" id="1.10.4160.10">
    <property type="entry name" value="Hydantoin permease"/>
    <property type="match status" value="1"/>
</dbReference>
<keyword evidence="4 7" id="KW-0812">Transmembrane</keyword>
<feature type="transmembrane region" description="Helical" evidence="7">
    <location>
        <begin position="115"/>
        <end position="133"/>
    </location>
</feature>
<dbReference type="Proteomes" id="UP001240678">
    <property type="component" value="Unassembled WGS sequence"/>
</dbReference>
<dbReference type="InterPro" id="IPR026030">
    <property type="entry name" value="Pur-cyt_permease_Fcy2/21/22"/>
</dbReference>
<comment type="subcellular location">
    <subcellularLocation>
        <location evidence="1">Membrane</location>
        <topology evidence="1">Multi-pass membrane protein</topology>
    </subcellularLocation>
</comment>
<accession>A0AAJ0E027</accession>
<organism evidence="8 9">
    <name type="scientific">Colletotrichum costaricense</name>
    <dbReference type="NCBI Taxonomy" id="1209916"/>
    <lineage>
        <taxon>Eukaryota</taxon>
        <taxon>Fungi</taxon>
        <taxon>Dikarya</taxon>
        <taxon>Ascomycota</taxon>
        <taxon>Pezizomycotina</taxon>
        <taxon>Sordariomycetes</taxon>
        <taxon>Hypocreomycetidae</taxon>
        <taxon>Glomerellales</taxon>
        <taxon>Glomerellaceae</taxon>
        <taxon>Colletotrichum</taxon>
        <taxon>Colletotrichum acutatum species complex</taxon>
    </lineage>
</organism>
<evidence type="ECO:0000256" key="5">
    <source>
        <dbReference type="ARBA" id="ARBA00022989"/>
    </source>
</evidence>
<protein>
    <submittedName>
        <fullName evidence="8">NCS1 nucleoside transporter</fullName>
    </submittedName>
</protein>
<sequence length="141" mass="15631">MAPPRVRLAIVRQADEYHKYDHWHIRNPKLGLDPTVASVVIVLSTLLFILPVAWMRMMGPKTGMSQMAQTRYYFCYYLSIGIALLQIATLIGYTIMTSIVSGSTLTAGSEGDLSLILGITISVVGALPISFLGHKYLHYID</sequence>
<evidence type="ECO:0000256" key="3">
    <source>
        <dbReference type="ARBA" id="ARBA00022448"/>
    </source>
</evidence>
<gene>
    <name evidence="8" type="ORF">CCOS01_08162</name>
</gene>
<name>A0AAJ0E027_9PEZI</name>
<dbReference type="PANTHER" id="PTHR31806">
    <property type="entry name" value="PURINE-CYTOSINE PERMEASE FCY2-RELATED"/>
    <property type="match status" value="1"/>
</dbReference>
<feature type="transmembrane region" description="Helical" evidence="7">
    <location>
        <begin position="36"/>
        <end position="54"/>
    </location>
</feature>
<comment type="similarity">
    <text evidence="2">Belongs to the purine-cytosine permease (2.A.39) family.</text>
</comment>
<dbReference type="Pfam" id="PF02133">
    <property type="entry name" value="Transp_cyt_pur"/>
    <property type="match status" value="1"/>
</dbReference>
<proteinExistence type="inferred from homology"/>
<dbReference type="GeneID" id="85339870"/>
<evidence type="ECO:0000256" key="2">
    <source>
        <dbReference type="ARBA" id="ARBA00008974"/>
    </source>
</evidence>
<evidence type="ECO:0000256" key="4">
    <source>
        <dbReference type="ARBA" id="ARBA00022692"/>
    </source>
</evidence>
<dbReference type="EMBL" id="MOOE01000008">
    <property type="protein sequence ID" value="KAK1525744.1"/>
    <property type="molecule type" value="Genomic_DNA"/>
</dbReference>
<evidence type="ECO:0000256" key="6">
    <source>
        <dbReference type="ARBA" id="ARBA00023136"/>
    </source>
</evidence>
<keyword evidence="9" id="KW-1185">Reference proteome</keyword>
<feature type="transmembrane region" description="Helical" evidence="7">
    <location>
        <begin position="74"/>
        <end position="95"/>
    </location>
</feature>
<dbReference type="InterPro" id="IPR001248">
    <property type="entry name" value="Pur-cyt_permease"/>
</dbReference>
<evidence type="ECO:0000313" key="9">
    <source>
        <dbReference type="Proteomes" id="UP001240678"/>
    </source>
</evidence>
<dbReference type="GO" id="GO:0005886">
    <property type="term" value="C:plasma membrane"/>
    <property type="evidence" value="ECO:0007669"/>
    <property type="project" value="TreeGrafter"/>
</dbReference>
<comment type="caution">
    <text evidence="8">The sequence shown here is derived from an EMBL/GenBank/DDBJ whole genome shotgun (WGS) entry which is preliminary data.</text>
</comment>
<keyword evidence="6 7" id="KW-0472">Membrane</keyword>
<dbReference type="GO" id="GO:0022857">
    <property type="term" value="F:transmembrane transporter activity"/>
    <property type="evidence" value="ECO:0007669"/>
    <property type="project" value="InterPro"/>
</dbReference>
<keyword evidence="5 7" id="KW-1133">Transmembrane helix</keyword>
<dbReference type="RefSeq" id="XP_060312597.1">
    <property type="nucleotide sequence ID" value="XM_060456323.1"/>
</dbReference>
<evidence type="ECO:0000313" key="8">
    <source>
        <dbReference type="EMBL" id="KAK1525744.1"/>
    </source>
</evidence>
<evidence type="ECO:0000256" key="7">
    <source>
        <dbReference type="SAM" id="Phobius"/>
    </source>
</evidence>
<reference evidence="8 9" key="1">
    <citation type="submission" date="2016-10" db="EMBL/GenBank/DDBJ databases">
        <title>The genome sequence of Colletotrichum fioriniae PJ7.</title>
        <authorList>
            <person name="Baroncelli R."/>
        </authorList>
    </citation>
    <scope>NUCLEOTIDE SEQUENCE [LARGE SCALE GENOMIC DNA]</scope>
    <source>
        <strain evidence="8 9">IMI 309622</strain>
    </source>
</reference>
<evidence type="ECO:0000256" key="1">
    <source>
        <dbReference type="ARBA" id="ARBA00004141"/>
    </source>
</evidence>
<keyword evidence="3" id="KW-0813">Transport</keyword>
<dbReference type="PANTHER" id="PTHR31806:SF5">
    <property type="entry name" value="PURINE-CYTOSINE PERMEASE FCY21"/>
    <property type="match status" value="1"/>
</dbReference>
<dbReference type="AlphaFoldDB" id="A0AAJ0E027"/>